<reference evidence="2 3" key="2">
    <citation type="submission" date="2020-08" db="EMBL/GenBank/DDBJ databases">
        <authorList>
            <person name="Partida-Martinez L."/>
            <person name="Huntemann M."/>
            <person name="Clum A."/>
            <person name="Wang J."/>
            <person name="Palaniappan K."/>
            <person name="Ritter S."/>
            <person name="Chen I.-M."/>
            <person name="Stamatis D."/>
            <person name="Reddy T."/>
            <person name="O'Malley R."/>
            <person name="Daum C."/>
            <person name="Shapiro N."/>
            <person name="Ivanova N."/>
            <person name="Kyrpides N."/>
            <person name="Woyke T."/>
        </authorList>
    </citation>
    <scope>NUCLEOTIDE SEQUENCE [LARGE SCALE GENOMIC DNA]</scope>
    <source>
        <strain evidence="2 3">RAS26</strain>
    </source>
</reference>
<organism evidence="2 3">
    <name type="scientific">Cellulomonas cellasea</name>
    <dbReference type="NCBI Taxonomy" id="43670"/>
    <lineage>
        <taxon>Bacteria</taxon>
        <taxon>Bacillati</taxon>
        <taxon>Actinomycetota</taxon>
        <taxon>Actinomycetes</taxon>
        <taxon>Micrococcales</taxon>
        <taxon>Cellulomonadaceae</taxon>
        <taxon>Cellulomonas</taxon>
    </lineage>
</organism>
<proteinExistence type="predicted"/>
<dbReference type="AlphaFoldDB" id="A0A7W4YD17"/>
<feature type="region of interest" description="Disordered" evidence="1">
    <location>
        <begin position="1"/>
        <end position="73"/>
    </location>
</feature>
<dbReference type="Proteomes" id="UP000518206">
    <property type="component" value="Unassembled WGS sequence"/>
</dbReference>
<dbReference type="EMBL" id="JACHVX010000004">
    <property type="protein sequence ID" value="MBB2924101.1"/>
    <property type="molecule type" value="Genomic_DNA"/>
</dbReference>
<protein>
    <submittedName>
        <fullName evidence="2">Uncharacterized protein</fullName>
    </submittedName>
</protein>
<evidence type="ECO:0000256" key="1">
    <source>
        <dbReference type="SAM" id="MobiDB-lite"/>
    </source>
</evidence>
<name>A0A7W4YD17_9CELL</name>
<reference evidence="2 3" key="1">
    <citation type="submission" date="2020-08" db="EMBL/GenBank/DDBJ databases">
        <title>The Agave Microbiome: Exploring the role of microbial communities in plant adaptations to desert environments.</title>
        <authorList>
            <person name="Partida-Martinez L.P."/>
        </authorList>
    </citation>
    <scope>NUCLEOTIDE SEQUENCE [LARGE SCALE GENOMIC DNA]</scope>
    <source>
        <strain evidence="2 3">RAS26</strain>
    </source>
</reference>
<sequence>MSESRDSRPRPRTCAHSLSPWSPGTAPPASAEVVVQAPAGDRTRPWSPHNGRAGHDCRSSGVGMSRVYKAEQP</sequence>
<evidence type="ECO:0000313" key="3">
    <source>
        <dbReference type="Proteomes" id="UP000518206"/>
    </source>
</evidence>
<accession>A0A7W4YD17</accession>
<gene>
    <name evidence="2" type="ORF">FHR80_003029</name>
</gene>
<comment type="caution">
    <text evidence="2">The sequence shown here is derived from an EMBL/GenBank/DDBJ whole genome shotgun (WGS) entry which is preliminary data.</text>
</comment>
<evidence type="ECO:0000313" key="2">
    <source>
        <dbReference type="EMBL" id="MBB2924101.1"/>
    </source>
</evidence>